<evidence type="ECO:0000313" key="2">
    <source>
        <dbReference type="EMBL" id="KAF2818857.1"/>
    </source>
</evidence>
<keyword evidence="3" id="KW-1185">Reference proteome</keyword>
<proteinExistence type="predicted"/>
<feature type="region of interest" description="Disordered" evidence="1">
    <location>
        <begin position="164"/>
        <end position="199"/>
    </location>
</feature>
<dbReference type="AlphaFoldDB" id="A0A6A6ZF84"/>
<evidence type="ECO:0000256" key="1">
    <source>
        <dbReference type="SAM" id="MobiDB-lite"/>
    </source>
</evidence>
<name>A0A6A6ZF84_9PLEO</name>
<dbReference type="Proteomes" id="UP000799424">
    <property type="component" value="Unassembled WGS sequence"/>
</dbReference>
<dbReference type="EMBL" id="MU006248">
    <property type="protein sequence ID" value="KAF2818857.1"/>
    <property type="molecule type" value="Genomic_DNA"/>
</dbReference>
<evidence type="ECO:0000313" key="3">
    <source>
        <dbReference type="Proteomes" id="UP000799424"/>
    </source>
</evidence>
<organism evidence="2 3">
    <name type="scientific">Ophiobolus disseminans</name>
    <dbReference type="NCBI Taxonomy" id="1469910"/>
    <lineage>
        <taxon>Eukaryota</taxon>
        <taxon>Fungi</taxon>
        <taxon>Dikarya</taxon>
        <taxon>Ascomycota</taxon>
        <taxon>Pezizomycotina</taxon>
        <taxon>Dothideomycetes</taxon>
        <taxon>Pleosporomycetidae</taxon>
        <taxon>Pleosporales</taxon>
        <taxon>Pleosporineae</taxon>
        <taxon>Phaeosphaeriaceae</taxon>
        <taxon>Ophiobolus</taxon>
    </lineage>
</organism>
<gene>
    <name evidence="2" type="ORF">CC86DRAFT_413509</name>
</gene>
<protein>
    <submittedName>
        <fullName evidence="2">Uncharacterized protein</fullName>
    </submittedName>
</protein>
<sequence>MQHQVSRKTIGKRNGYLSALEFRKFEDTTTMRDWHNEWATAPNDPLPSKLKLLKLLNKPAKINTKNHAVQAREVALIHYDVNLIPEGRAQQEQQRYWLREERRLKRDAEAFVSEMERVESRQKVMTAAKVAEVIDLTEDEMVSKPASQNVPVNVATHQDFSGLPFGPDFRHDPVASYPSGTLDKAPWRPSKQTAPQRRRPYRIQKKIDEPSRFTQHPSFQKIPAHGTLCQFPRPPYPHGLSPEGSFTQQQRYNIGPSGFNINAYGPC</sequence>
<reference evidence="2" key="1">
    <citation type="journal article" date="2020" name="Stud. Mycol.">
        <title>101 Dothideomycetes genomes: a test case for predicting lifestyles and emergence of pathogens.</title>
        <authorList>
            <person name="Haridas S."/>
            <person name="Albert R."/>
            <person name="Binder M."/>
            <person name="Bloem J."/>
            <person name="Labutti K."/>
            <person name="Salamov A."/>
            <person name="Andreopoulos B."/>
            <person name="Baker S."/>
            <person name="Barry K."/>
            <person name="Bills G."/>
            <person name="Bluhm B."/>
            <person name="Cannon C."/>
            <person name="Castanera R."/>
            <person name="Culley D."/>
            <person name="Daum C."/>
            <person name="Ezra D."/>
            <person name="Gonzalez J."/>
            <person name="Henrissat B."/>
            <person name="Kuo A."/>
            <person name="Liang C."/>
            <person name="Lipzen A."/>
            <person name="Lutzoni F."/>
            <person name="Magnuson J."/>
            <person name="Mondo S."/>
            <person name="Nolan M."/>
            <person name="Ohm R."/>
            <person name="Pangilinan J."/>
            <person name="Park H.-J."/>
            <person name="Ramirez L."/>
            <person name="Alfaro M."/>
            <person name="Sun H."/>
            <person name="Tritt A."/>
            <person name="Yoshinaga Y."/>
            <person name="Zwiers L.-H."/>
            <person name="Turgeon B."/>
            <person name="Goodwin S."/>
            <person name="Spatafora J."/>
            <person name="Crous P."/>
            <person name="Grigoriev I."/>
        </authorList>
    </citation>
    <scope>NUCLEOTIDE SEQUENCE</scope>
    <source>
        <strain evidence="2">CBS 113818</strain>
    </source>
</reference>
<accession>A0A6A6ZF84</accession>